<sequence length="544" mass="62754">MLLIGTILFGDKSGVGVHWKFLPLLRDFGSIGQYSWGSACLAHLYKALCRASRFDCKEIDGPLTLLLGWAWIRLPYLSPLLREPRSFSVANMWRNWERGDRRYRYLTLSHFRKAFDELQEGQFVWAAYAVDRVDPNIIPTKIYMQSVVWSTTVPLVSFECIEWHATDRIRQQFDFVQGVPHQERNLDKVHGEVLTGPKNLNWATTPSHSFWVMHWTNRYNHVLSELPMPSQYPLDTYMYWYQSKFGDRLNLSILVVQENDEGNEDMDEGSQDADDDNEEQLPQSPPPSPPNPLPQEQPQSSSQYVPQTQFTPSLPIHQQYWGMSQFEPGEGGSFSQLLGFMAADAGQSQYGNQHEFMAGRYSLDARLPCHTSSVASRGFVSVDSSRSEGGRGVLNSQNPNHVSMGPLEEDGNTLEQETNAYLVDDPDDEDDDEDDEIEEFDEDEESRNDGYNLRIDPSHRSTNRYTLSVFKKAAKKCKNFVKDIKWAMRKMWTMFRVLCMCWTLCINDLDYECESTEHLRQHLHYLIDGICYGCVPQLHRAYIA</sequence>
<feature type="domain" description="Aminotransferase-like plant mobile" evidence="2">
    <location>
        <begin position="1"/>
        <end position="241"/>
    </location>
</feature>
<name>A0A444ZLV3_ARAHY</name>
<evidence type="ECO:0000313" key="4">
    <source>
        <dbReference type="Proteomes" id="UP000289738"/>
    </source>
</evidence>
<evidence type="ECO:0000259" key="2">
    <source>
        <dbReference type="Pfam" id="PF10536"/>
    </source>
</evidence>
<reference evidence="3 4" key="1">
    <citation type="submission" date="2019-01" db="EMBL/GenBank/DDBJ databases">
        <title>Sequencing of cultivated peanut Arachis hypogaea provides insights into genome evolution and oil improvement.</title>
        <authorList>
            <person name="Chen X."/>
        </authorList>
    </citation>
    <scope>NUCLEOTIDE SEQUENCE [LARGE SCALE GENOMIC DNA]</scope>
    <source>
        <strain evidence="4">cv. Fuhuasheng</strain>
        <tissue evidence="3">Leaves</tissue>
    </source>
</reference>
<evidence type="ECO:0000256" key="1">
    <source>
        <dbReference type="SAM" id="MobiDB-lite"/>
    </source>
</evidence>
<accession>A0A444ZLV3</accession>
<dbReference type="EMBL" id="SDMP01000014">
    <property type="protein sequence ID" value="RYR15169.1"/>
    <property type="molecule type" value="Genomic_DNA"/>
</dbReference>
<protein>
    <recommendedName>
        <fullName evidence="2">Aminotransferase-like plant mobile domain-containing protein</fullName>
    </recommendedName>
</protein>
<proteinExistence type="predicted"/>
<dbReference type="PANTHER" id="PTHR46033">
    <property type="entry name" value="PROTEIN MAIN-LIKE 2"/>
    <property type="match status" value="1"/>
</dbReference>
<evidence type="ECO:0000313" key="3">
    <source>
        <dbReference type="EMBL" id="RYR15169.1"/>
    </source>
</evidence>
<feature type="compositionally biased region" description="Acidic residues" evidence="1">
    <location>
        <begin position="261"/>
        <end position="279"/>
    </location>
</feature>
<dbReference type="Proteomes" id="UP000289738">
    <property type="component" value="Chromosome B04"/>
</dbReference>
<dbReference type="AlphaFoldDB" id="A0A444ZLV3"/>
<dbReference type="InterPro" id="IPR019557">
    <property type="entry name" value="AminoTfrase-like_pln_mobile"/>
</dbReference>
<keyword evidence="4" id="KW-1185">Reference proteome</keyword>
<organism evidence="3 4">
    <name type="scientific">Arachis hypogaea</name>
    <name type="common">Peanut</name>
    <dbReference type="NCBI Taxonomy" id="3818"/>
    <lineage>
        <taxon>Eukaryota</taxon>
        <taxon>Viridiplantae</taxon>
        <taxon>Streptophyta</taxon>
        <taxon>Embryophyta</taxon>
        <taxon>Tracheophyta</taxon>
        <taxon>Spermatophyta</taxon>
        <taxon>Magnoliopsida</taxon>
        <taxon>eudicotyledons</taxon>
        <taxon>Gunneridae</taxon>
        <taxon>Pentapetalae</taxon>
        <taxon>rosids</taxon>
        <taxon>fabids</taxon>
        <taxon>Fabales</taxon>
        <taxon>Fabaceae</taxon>
        <taxon>Papilionoideae</taxon>
        <taxon>50 kb inversion clade</taxon>
        <taxon>dalbergioids sensu lato</taxon>
        <taxon>Dalbergieae</taxon>
        <taxon>Pterocarpus clade</taxon>
        <taxon>Arachis</taxon>
    </lineage>
</organism>
<dbReference type="PANTHER" id="PTHR46033:SF8">
    <property type="entry name" value="PROTEIN MAINTENANCE OF MERISTEMS-LIKE"/>
    <property type="match status" value="1"/>
</dbReference>
<dbReference type="Pfam" id="PF10536">
    <property type="entry name" value="PMD"/>
    <property type="match status" value="1"/>
</dbReference>
<comment type="caution">
    <text evidence="3">The sequence shown here is derived from an EMBL/GenBank/DDBJ whole genome shotgun (WGS) entry which is preliminary data.</text>
</comment>
<dbReference type="GO" id="GO:0010073">
    <property type="term" value="P:meristem maintenance"/>
    <property type="evidence" value="ECO:0007669"/>
    <property type="project" value="InterPro"/>
</dbReference>
<feature type="region of interest" description="Disordered" evidence="1">
    <location>
        <begin position="382"/>
        <end position="455"/>
    </location>
</feature>
<gene>
    <name evidence="3" type="ORF">Ahy_B04g071894</name>
</gene>
<feature type="region of interest" description="Disordered" evidence="1">
    <location>
        <begin position="261"/>
        <end position="307"/>
    </location>
</feature>
<dbReference type="InterPro" id="IPR044824">
    <property type="entry name" value="MAIN-like"/>
</dbReference>
<feature type="compositionally biased region" description="Acidic residues" evidence="1">
    <location>
        <begin position="424"/>
        <end position="446"/>
    </location>
</feature>
<feature type="compositionally biased region" description="Pro residues" evidence="1">
    <location>
        <begin position="283"/>
        <end position="295"/>
    </location>
</feature>